<dbReference type="PROSITE" id="PS00086">
    <property type="entry name" value="CYTOCHROME_P450"/>
    <property type="match status" value="1"/>
</dbReference>
<evidence type="ECO:0000256" key="7">
    <source>
        <dbReference type="RuleBase" id="RU000461"/>
    </source>
</evidence>
<keyword evidence="4 7" id="KW-0560">Oxidoreductase</keyword>
<dbReference type="Pfam" id="PF00067">
    <property type="entry name" value="p450"/>
    <property type="match status" value="1"/>
</dbReference>
<dbReference type="InterPro" id="IPR036396">
    <property type="entry name" value="Cyt_P450_sf"/>
</dbReference>
<dbReference type="Proteomes" id="UP000445000">
    <property type="component" value="Unassembled WGS sequence"/>
</dbReference>
<proteinExistence type="inferred from homology"/>
<dbReference type="EMBL" id="BLJN01000005">
    <property type="protein sequence ID" value="GFE82758.1"/>
    <property type="molecule type" value="Genomic_DNA"/>
</dbReference>
<evidence type="ECO:0000256" key="2">
    <source>
        <dbReference type="ARBA" id="ARBA00022617"/>
    </source>
</evidence>
<dbReference type="PRINTS" id="PR00385">
    <property type="entry name" value="P450"/>
</dbReference>
<comment type="similarity">
    <text evidence="1 7">Belongs to the cytochrome P450 family.</text>
</comment>
<dbReference type="InterPro" id="IPR002397">
    <property type="entry name" value="Cyt_P450_B"/>
</dbReference>
<dbReference type="GO" id="GO:0008395">
    <property type="term" value="F:steroid hydroxylase activity"/>
    <property type="evidence" value="ECO:0007669"/>
    <property type="project" value="TreeGrafter"/>
</dbReference>
<dbReference type="GO" id="GO:0036199">
    <property type="term" value="F:cholest-4-en-3-one 26-monooxygenase activity"/>
    <property type="evidence" value="ECO:0007669"/>
    <property type="project" value="TreeGrafter"/>
</dbReference>
<keyword evidence="5 7" id="KW-0408">Iron</keyword>
<dbReference type="PRINTS" id="PR00359">
    <property type="entry name" value="BP450"/>
</dbReference>
<comment type="caution">
    <text evidence="8">The sequence shown here is derived from an EMBL/GenBank/DDBJ whole genome shotgun (WGS) entry which is preliminary data.</text>
</comment>
<evidence type="ECO:0000256" key="4">
    <source>
        <dbReference type="ARBA" id="ARBA00023002"/>
    </source>
</evidence>
<dbReference type="PANTHER" id="PTHR46696">
    <property type="entry name" value="P450, PUTATIVE (EUROFUNG)-RELATED"/>
    <property type="match status" value="1"/>
</dbReference>
<keyword evidence="6 7" id="KW-0503">Monooxygenase</keyword>
<evidence type="ECO:0000313" key="9">
    <source>
        <dbReference type="Proteomes" id="UP000445000"/>
    </source>
</evidence>
<dbReference type="GO" id="GO:0005506">
    <property type="term" value="F:iron ion binding"/>
    <property type="evidence" value="ECO:0007669"/>
    <property type="project" value="InterPro"/>
</dbReference>
<dbReference type="SMR" id="A0A829YIT7"/>
<protein>
    <submittedName>
        <fullName evidence="8">Cytochrome P450</fullName>
    </submittedName>
</protein>
<evidence type="ECO:0000256" key="5">
    <source>
        <dbReference type="ARBA" id="ARBA00023004"/>
    </source>
</evidence>
<name>A0A829YIT7_9GAMM</name>
<dbReference type="GO" id="GO:0020037">
    <property type="term" value="F:heme binding"/>
    <property type="evidence" value="ECO:0007669"/>
    <property type="project" value="InterPro"/>
</dbReference>
<reference evidence="9" key="1">
    <citation type="submission" date="2020-01" db="EMBL/GenBank/DDBJ databases">
        <title>'Steroidobacter agaridevorans' sp. nov., agar-degrading bacteria isolated from rhizosphere soils.</title>
        <authorList>
            <person name="Ikenaga M."/>
            <person name="Kataoka M."/>
            <person name="Murouchi A."/>
            <person name="Katsuragi S."/>
            <person name="Sakai M."/>
        </authorList>
    </citation>
    <scope>NUCLEOTIDE SEQUENCE [LARGE SCALE GENOMIC DNA]</scope>
    <source>
        <strain evidence="9">YU21-B</strain>
    </source>
</reference>
<gene>
    <name evidence="8" type="ORF">GCM10011487_47580</name>
</gene>
<accession>A0A829YIT7</accession>
<keyword evidence="2 7" id="KW-0349">Heme</keyword>
<dbReference type="Gene3D" id="1.10.630.10">
    <property type="entry name" value="Cytochrome P450"/>
    <property type="match status" value="1"/>
</dbReference>
<dbReference type="InterPro" id="IPR001128">
    <property type="entry name" value="Cyt_P450"/>
</dbReference>
<dbReference type="FunFam" id="1.10.630.10:FF:000018">
    <property type="entry name" value="Cytochrome P450 monooxygenase"/>
    <property type="match status" value="1"/>
</dbReference>
<dbReference type="CDD" id="cd11078">
    <property type="entry name" value="CYP130-like"/>
    <property type="match status" value="1"/>
</dbReference>
<keyword evidence="9" id="KW-1185">Reference proteome</keyword>
<evidence type="ECO:0000313" key="8">
    <source>
        <dbReference type="EMBL" id="GFE82758.1"/>
    </source>
</evidence>
<dbReference type="SUPFAM" id="SSF48264">
    <property type="entry name" value="Cytochrome P450"/>
    <property type="match status" value="1"/>
</dbReference>
<dbReference type="InterPro" id="IPR017972">
    <property type="entry name" value="Cyt_P450_CS"/>
</dbReference>
<dbReference type="AlphaFoldDB" id="A0A829YIT7"/>
<dbReference type="GO" id="GO:0006707">
    <property type="term" value="P:cholesterol catabolic process"/>
    <property type="evidence" value="ECO:0007669"/>
    <property type="project" value="TreeGrafter"/>
</dbReference>
<organism evidence="8 9">
    <name type="scientific">Steroidobacter agaridevorans</name>
    <dbReference type="NCBI Taxonomy" id="2695856"/>
    <lineage>
        <taxon>Bacteria</taxon>
        <taxon>Pseudomonadati</taxon>
        <taxon>Pseudomonadota</taxon>
        <taxon>Gammaproteobacteria</taxon>
        <taxon>Steroidobacterales</taxon>
        <taxon>Steroidobacteraceae</taxon>
        <taxon>Steroidobacter</taxon>
    </lineage>
</organism>
<keyword evidence="3 7" id="KW-0479">Metal-binding</keyword>
<sequence length="521" mass="58080">MLGASAMAVYYDPYHPDIVKQPYPVYRQLRDEAPLYYNDKYDFYAVSRYQDVRKGLLDHRTFISSRGGILELIKENVPMPPGTFIFEDPPRHTMYRQTVQRLFMPRRMNGLEPMVRDLTAKVLEPLLGRDEFDFIADIGRQLPMRVIGMLLGIPEQDLQQVREITDSKMRTEQGKPLNYEGGLQMEQSFGEYIDWRAKHPGDDVLTELLNVEFTDDLGVKRKLTREELITFFNVLAGAGNETTNRLIGWTAKTLAEYPEQRRELVQDASLIPAAIEEVLRLEPPGPHVARYVASDAEFQGKTVPAGSAILFLVGSANHDEREFPDPDRFDLHRTRAAHVTFGYGIHTCIGNVLARLEGRIVYEELLKRIPEWDIAIEHASLLPTSTVRGWDTLPAYVNARGASKIKARAAEPVAEASLAAPTSVAGTWIVTVKGPTGPMDSTLTIESANGALSGTQSGEGVTTQIQQISYDGASGNIAWSNQIAKPMRLMLQFTGSVQGGRMTGKVKAGFMGSYPFTAVRT</sequence>
<dbReference type="PANTHER" id="PTHR46696:SF4">
    <property type="entry name" value="BIOTIN BIOSYNTHESIS CYTOCHROME P450"/>
    <property type="match status" value="1"/>
</dbReference>
<evidence type="ECO:0000256" key="6">
    <source>
        <dbReference type="ARBA" id="ARBA00023033"/>
    </source>
</evidence>
<evidence type="ECO:0000256" key="1">
    <source>
        <dbReference type="ARBA" id="ARBA00010617"/>
    </source>
</evidence>
<evidence type="ECO:0000256" key="3">
    <source>
        <dbReference type="ARBA" id="ARBA00022723"/>
    </source>
</evidence>